<comment type="caution">
    <text evidence="2">The sequence shown here is derived from an EMBL/GenBank/DDBJ whole genome shotgun (WGS) entry which is preliminary data.</text>
</comment>
<dbReference type="EMBL" id="JAINUG010000947">
    <property type="protein sequence ID" value="KAJ8358503.1"/>
    <property type="molecule type" value="Genomic_DNA"/>
</dbReference>
<proteinExistence type="predicted"/>
<dbReference type="AlphaFoldDB" id="A0AAD7R3A8"/>
<evidence type="ECO:0000313" key="2">
    <source>
        <dbReference type="EMBL" id="KAJ8358503.1"/>
    </source>
</evidence>
<sequence length="227" mass="24342">MAGPATPQQRMGPGERAAPPWGCNVTARTSSVIRSIIAPTHSGCSRAGLLSTATLTVGETSLMPPVWSHPSVPLSSASSKASYSVLGASVTPHNSSIVSLLDRAQRRQARQGVIREGQNETCSFLSTVHRPAIQLGCQLKLHEKRLQAAFTRILRRLVRSPTTVRTSTLCYTPHVIPTDASARYSRRSRATVTPSSPGIVNPNSGTGLPFFQAWKPSILHLLFDLAA</sequence>
<evidence type="ECO:0000256" key="1">
    <source>
        <dbReference type="SAM" id="MobiDB-lite"/>
    </source>
</evidence>
<feature type="region of interest" description="Disordered" evidence="1">
    <location>
        <begin position="1"/>
        <end position="21"/>
    </location>
</feature>
<accession>A0AAD7R3A8</accession>
<organism evidence="2 3">
    <name type="scientific">Aldrovandia affinis</name>
    <dbReference type="NCBI Taxonomy" id="143900"/>
    <lineage>
        <taxon>Eukaryota</taxon>
        <taxon>Metazoa</taxon>
        <taxon>Chordata</taxon>
        <taxon>Craniata</taxon>
        <taxon>Vertebrata</taxon>
        <taxon>Euteleostomi</taxon>
        <taxon>Actinopterygii</taxon>
        <taxon>Neopterygii</taxon>
        <taxon>Teleostei</taxon>
        <taxon>Notacanthiformes</taxon>
        <taxon>Halosauridae</taxon>
        <taxon>Aldrovandia</taxon>
    </lineage>
</organism>
<evidence type="ECO:0000313" key="3">
    <source>
        <dbReference type="Proteomes" id="UP001221898"/>
    </source>
</evidence>
<gene>
    <name evidence="2" type="ORF">AAFF_G00433780</name>
</gene>
<keyword evidence="3" id="KW-1185">Reference proteome</keyword>
<reference evidence="2" key="1">
    <citation type="journal article" date="2023" name="Science">
        <title>Genome structures resolve the early diversification of teleost fishes.</title>
        <authorList>
            <person name="Parey E."/>
            <person name="Louis A."/>
            <person name="Montfort J."/>
            <person name="Bouchez O."/>
            <person name="Roques C."/>
            <person name="Iampietro C."/>
            <person name="Lluch J."/>
            <person name="Castinel A."/>
            <person name="Donnadieu C."/>
            <person name="Desvignes T."/>
            <person name="Floi Bucao C."/>
            <person name="Jouanno E."/>
            <person name="Wen M."/>
            <person name="Mejri S."/>
            <person name="Dirks R."/>
            <person name="Jansen H."/>
            <person name="Henkel C."/>
            <person name="Chen W.J."/>
            <person name="Zahm M."/>
            <person name="Cabau C."/>
            <person name="Klopp C."/>
            <person name="Thompson A.W."/>
            <person name="Robinson-Rechavi M."/>
            <person name="Braasch I."/>
            <person name="Lecointre G."/>
            <person name="Bobe J."/>
            <person name="Postlethwait J.H."/>
            <person name="Berthelot C."/>
            <person name="Roest Crollius H."/>
            <person name="Guiguen Y."/>
        </authorList>
    </citation>
    <scope>NUCLEOTIDE SEQUENCE</scope>
    <source>
        <strain evidence="2">NC1722</strain>
    </source>
</reference>
<dbReference type="Proteomes" id="UP001221898">
    <property type="component" value="Unassembled WGS sequence"/>
</dbReference>
<protein>
    <submittedName>
        <fullName evidence="2">Uncharacterized protein</fullName>
    </submittedName>
</protein>
<name>A0AAD7R3A8_9TELE</name>